<dbReference type="EC" id="6.3.2.12" evidence="6"/>
<keyword evidence="13" id="KW-0460">Magnesium</keyword>
<evidence type="ECO:0000256" key="3">
    <source>
        <dbReference type="ARBA" id="ARBA00005150"/>
    </source>
</evidence>
<protein>
    <recommendedName>
        <fullName evidence="8">Dihydrofolate synthase/folylpolyglutamate synthase</fullName>
        <ecNumber evidence="6">6.3.2.12</ecNumber>
        <ecNumber evidence="7">6.3.2.17</ecNumber>
    </recommendedName>
    <alternativeName>
        <fullName evidence="15">Tetrahydrofolylpolyglutamate synthase</fullName>
    </alternativeName>
</protein>
<dbReference type="GO" id="GO:0005524">
    <property type="term" value="F:ATP binding"/>
    <property type="evidence" value="ECO:0007669"/>
    <property type="project" value="UniProtKB-KW"/>
</dbReference>
<comment type="subunit">
    <text evidence="5">Monomer.</text>
</comment>
<keyword evidence="14" id="KW-0289">Folate biosynthesis</keyword>
<evidence type="ECO:0000259" key="19">
    <source>
        <dbReference type="Pfam" id="PF02875"/>
    </source>
</evidence>
<comment type="cofactor">
    <cofactor evidence="1">
        <name>Mg(2+)</name>
        <dbReference type="ChEBI" id="CHEBI:18420"/>
    </cofactor>
</comment>
<keyword evidence="11 18" id="KW-0547">Nucleotide-binding</keyword>
<accession>A0A1V4HBZ2</accession>
<dbReference type="RefSeq" id="WP_079419342.1">
    <property type="nucleotide sequence ID" value="NZ_MBTG01000045.1"/>
</dbReference>
<dbReference type="PANTHER" id="PTHR11136">
    <property type="entry name" value="FOLYLPOLYGLUTAMATE SYNTHASE-RELATED"/>
    <property type="match status" value="1"/>
</dbReference>
<evidence type="ECO:0000256" key="7">
    <source>
        <dbReference type="ARBA" id="ARBA00013025"/>
    </source>
</evidence>
<evidence type="ECO:0000256" key="4">
    <source>
        <dbReference type="ARBA" id="ARBA00008276"/>
    </source>
</evidence>
<evidence type="ECO:0000256" key="8">
    <source>
        <dbReference type="ARBA" id="ARBA00019357"/>
    </source>
</evidence>
<evidence type="ECO:0000256" key="18">
    <source>
        <dbReference type="PIRNR" id="PIRNR001563"/>
    </source>
</evidence>
<dbReference type="Proteomes" id="UP000190626">
    <property type="component" value="Unassembled WGS sequence"/>
</dbReference>
<dbReference type="SUPFAM" id="SSF53244">
    <property type="entry name" value="MurD-like peptide ligases, peptide-binding domain"/>
    <property type="match status" value="1"/>
</dbReference>
<keyword evidence="22" id="KW-1185">Reference proteome</keyword>
<dbReference type="InterPro" id="IPR004101">
    <property type="entry name" value="Mur_ligase_C"/>
</dbReference>
<dbReference type="PROSITE" id="PS01011">
    <property type="entry name" value="FOLYLPOLYGLU_SYNT_1"/>
    <property type="match status" value="1"/>
</dbReference>
<evidence type="ECO:0000256" key="2">
    <source>
        <dbReference type="ARBA" id="ARBA00004799"/>
    </source>
</evidence>
<gene>
    <name evidence="21" type="ORF">BC351_08980</name>
</gene>
<dbReference type="NCBIfam" id="TIGR01499">
    <property type="entry name" value="folC"/>
    <property type="match status" value="1"/>
</dbReference>
<sequence>MRTMNELKDTPSAEFQTAQEAIAWIVGRMEKLGIKPGLQRMQLLMEKLGHPERRLKFIHVAGTNGKGSTCAYLSSVLQACGYDVGTFTSPYLEKYTNRMQVNGADIEDEVLLRLVNEMKPIVDEIAETELGAPSMFEISTALAIMFFGKVAYPDYVVWETGLGGRLDSTNIVNPVVTVITNVGHDHMDILGDTLELVAAEKAGIIKAGVPVITAVGPEQGWHVIEETAKAKKATLYSLGHQFNYANVSSKLDHQSFDFSGPFRRIEGVPISLNGEHQLTNAAVAVMTLEVLRQYYACIVDDEDLFKGLQGTRWPGRLEMISNEPRILLDGAHNPEGAASLAAALQSVYSYRKLHLMMGMLSTKNHTGYLRHILPLVDTLILTEPDFHKKGDASKLAELARDLLRDMDRTVEIVVEHDWKQALEVLTSRTEQDDLAVVSGTLYLISDVRSWITYQTDSEKGW</sequence>
<comment type="similarity">
    <text evidence="4 18">Belongs to the folylpolyglutamate synthase family.</text>
</comment>
<evidence type="ECO:0000256" key="5">
    <source>
        <dbReference type="ARBA" id="ARBA00011245"/>
    </source>
</evidence>
<comment type="catalytic activity">
    <reaction evidence="16">
        <text>(6S)-5,6,7,8-tetrahydrofolyl-(gamma-L-Glu)(n) + L-glutamate + ATP = (6S)-5,6,7,8-tetrahydrofolyl-(gamma-L-Glu)(n+1) + ADP + phosphate + H(+)</text>
        <dbReference type="Rhea" id="RHEA:10580"/>
        <dbReference type="Rhea" id="RHEA-COMP:14738"/>
        <dbReference type="Rhea" id="RHEA-COMP:14740"/>
        <dbReference type="ChEBI" id="CHEBI:15378"/>
        <dbReference type="ChEBI" id="CHEBI:29985"/>
        <dbReference type="ChEBI" id="CHEBI:30616"/>
        <dbReference type="ChEBI" id="CHEBI:43474"/>
        <dbReference type="ChEBI" id="CHEBI:141005"/>
        <dbReference type="ChEBI" id="CHEBI:456216"/>
        <dbReference type="EC" id="6.3.2.17"/>
    </reaction>
</comment>
<dbReference type="OrthoDB" id="9809356at2"/>
<evidence type="ECO:0000256" key="17">
    <source>
        <dbReference type="ARBA" id="ARBA00049161"/>
    </source>
</evidence>
<dbReference type="Gene3D" id="3.40.1190.10">
    <property type="entry name" value="Mur-like, catalytic domain"/>
    <property type="match status" value="1"/>
</dbReference>
<dbReference type="InterPro" id="IPR001645">
    <property type="entry name" value="Folylpolyglutamate_synth"/>
</dbReference>
<dbReference type="Pfam" id="PF02875">
    <property type="entry name" value="Mur_ligase_C"/>
    <property type="match status" value="1"/>
</dbReference>
<comment type="pathway">
    <text evidence="2">Cofactor biosynthesis; tetrahydrofolate biosynthesis; 7,8-dihydrofolate from 2-amino-4-hydroxy-6-hydroxymethyl-7,8-dihydropteridine diphosphate and 4-aminobenzoate: step 2/2.</text>
</comment>
<dbReference type="AlphaFoldDB" id="A0A1V4HBZ2"/>
<dbReference type="PIRSF" id="PIRSF001563">
    <property type="entry name" value="Folylpolyglu_synth"/>
    <property type="match status" value="1"/>
</dbReference>
<evidence type="ECO:0000313" key="22">
    <source>
        <dbReference type="Proteomes" id="UP000190626"/>
    </source>
</evidence>
<organism evidence="21 22">
    <name type="scientific">Paenibacillus ferrarius</name>
    <dbReference type="NCBI Taxonomy" id="1469647"/>
    <lineage>
        <taxon>Bacteria</taxon>
        <taxon>Bacillati</taxon>
        <taxon>Bacillota</taxon>
        <taxon>Bacilli</taxon>
        <taxon>Bacillales</taxon>
        <taxon>Paenibacillaceae</taxon>
        <taxon>Paenibacillus</taxon>
    </lineage>
</organism>
<dbReference type="GO" id="GO:0005737">
    <property type="term" value="C:cytoplasm"/>
    <property type="evidence" value="ECO:0007669"/>
    <property type="project" value="TreeGrafter"/>
</dbReference>
<dbReference type="EMBL" id="MBTG01000045">
    <property type="protein sequence ID" value="OPH48701.1"/>
    <property type="molecule type" value="Genomic_DNA"/>
</dbReference>
<evidence type="ECO:0000256" key="15">
    <source>
        <dbReference type="ARBA" id="ARBA00030592"/>
    </source>
</evidence>
<feature type="domain" description="Mur ligase C-terminal" evidence="19">
    <location>
        <begin position="315"/>
        <end position="440"/>
    </location>
</feature>
<dbReference type="FunFam" id="3.40.1190.10:FF:000004">
    <property type="entry name" value="Dihydrofolate synthase/folylpolyglutamate synthase"/>
    <property type="match status" value="1"/>
</dbReference>
<dbReference type="InterPro" id="IPR036615">
    <property type="entry name" value="Mur_ligase_C_dom_sf"/>
</dbReference>
<comment type="pathway">
    <text evidence="3">Cofactor biosynthesis; tetrahydrofolylpolyglutamate biosynthesis.</text>
</comment>
<dbReference type="InterPro" id="IPR013221">
    <property type="entry name" value="Mur_ligase_cen"/>
</dbReference>
<evidence type="ECO:0000256" key="11">
    <source>
        <dbReference type="ARBA" id="ARBA00022741"/>
    </source>
</evidence>
<feature type="domain" description="Mur ligase central" evidence="20">
    <location>
        <begin position="60"/>
        <end position="287"/>
    </location>
</feature>
<dbReference type="GO" id="GO:0046872">
    <property type="term" value="F:metal ion binding"/>
    <property type="evidence" value="ECO:0007669"/>
    <property type="project" value="UniProtKB-KW"/>
</dbReference>
<proteinExistence type="inferred from homology"/>
<reference evidence="22" key="1">
    <citation type="submission" date="2016-07" db="EMBL/GenBank/DDBJ databases">
        <authorList>
            <person name="Florea S."/>
            <person name="Webb J.S."/>
            <person name="Jaromczyk J."/>
            <person name="Schardl C.L."/>
        </authorList>
    </citation>
    <scope>NUCLEOTIDE SEQUENCE [LARGE SCALE GENOMIC DNA]</scope>
    <source>
        <strain evidence="22">CY1</strain>
    </source>
</reference>
<dbReference type="GO" id="GO:0046656">
    <property type="term" value="P:folic acid biosynthetic process"/>
    <property type="evidence" value="ECO:0007669"/>
    <property type="project" value="UniProtKB-KW"/>
</dbReference>
<evidence type="ECO:0000256" key="13">
    <source>
        <dbReference type="ARBA" id="ARBA00022842"/>
    </source>
</evidence>
<evidence type="ECO:0000256" key="10">
    <source>
        <dbReference type="ARBA" id="ARBA00022723"/>
    </source>
</evidence>
<dbReference type="Gene3D" id="3.90.190.20">
    <property type="entry name" value="Mur ligase, C-terminal domain"/>
    <property type="match status" value="1"/>
</dbReference>
<name>A0A1V4HBZ2_9BACL</name>
<dbReference type="GO" id="GO:0008841">
    <property type="term" value="F:dihydrofolate synthase activity"/>
    <property type="evidence" value="ECO:0007669"/>
    <property type="project" value="UniProtKB-EC"/>
</dbReference>
<keyword evidence="10" id="KW-0479">Metal-binding</keyword>
<evidence type="ECO:0000256" key="16">
    <source>
        <dbReference type="ARBA" id="ARBA00047493"/>
    </source>
</evidence>
<dbReference type="STRING" id="1469647.BC351_08980"/>
<evidence type="ECO:0000256" key="9">
    <source>
        <dbReference type="ARBA" id="ARBA00022598"/>
    </source>
</evidence>
<evidence type="ECO:0000313" key="21">
    <source>
        <dbReference type="EMBL" id="OPH48701.1"/>
    </source>
</evidence>
<dbReference type="PANTHER" id="PTHR11136:SF0">
    <property type="entry name" value="DIHYDROFOLATE SYNTHETASE-RELATED"/>
    <property type="match status" value="1"/>
</dbReference>
<evidence type="ECO:0000259" key="20">
    <source>
        <dbReference type="Pfam" id="PF08245"/>
    </source>
</evidence>
<evidence type="ECO:0000256" key="14">
    <source>
        <dbReference type="ARBA" id="ARBA00022909"/>
    </source>
</evidence>
<dbReference type="Pfam" id="PF08245">
    <property type="entry name" value="Mur_ligase_M"/>
    <property type="match status" value="1"/>
</dbReference>
<keyword evidence="12 18" id="KW-0067">ATP-binding</keyword>
<comment type="catalytic activity">
    <reaction evidence="17">
        <text>7,8-dihydropteroate + L-glutamate + ATP = 7,8-dihydrofolate + ADP + phosphate + H(+)</text>
        <dbReference type="Rhea" id="RHEA:23584"/>
        <dbReference type="ChEBI" id="CHEBI:15378"/>
        <dbReference type="ChEBI" id="CHEBI:17839"/>
        <dbReference type="ChEBI" id="CHEBI:29985"/>
        <dbReference type="ChEBI" id="CHEBI:30616"/>
        <dbReference type="ChEBI" id="CHEBI:43474"/>
        <dbReference type="ChEBI" id="CHEBI:57451"/>
        <dbReference type="ChEBI" id="CHEBI:456216"/>
        <dbReference type="EC" id="6.3.2.12"/>
    </reaction>
</comment>
<keyword evidence="9 18" id="KW-0436">Ligase</keyword>
<dbReference type="SUPFAM" id="SSF53623">
    <property type="entry name" value="MurD-like peptide ligases, catalytic domain"/>
    <property type="match status" value="1"/>
</dbReference>
<dbReference type="InterPro" id="IPR018109">
    <property type="entry name" value="Folylpolyglutamate_synth_CS"/>
</dbReference>
<dbReference type="InterPro" id="IPR036565">
    <property type="entry name" value="Mur-like_cat_sf"/>
</dbReference>
<evidence type="ECO:0000256" key="12">
    <source>
        <dbReference type="ARBA" id="ARBA00022840"/>
    </source>
</evidence>
<dbReference type="EC" id="6.3.2.17" evidence="7"/>
<comment type="caution">
    <text evidence="21">The sequence shown here is derived from an EMBL/GenBank/DDBJ whole genome shotgun (WGS) entry which is preliminary data.</text>
</comment>
<evidence type="ECO:0000256" key="1">
    <source>
        <dbReference type="ARBA" id="ARBA00001946"/>
    </source>
</evidence>
<dbReference type="GO" id="GO:0004326">
    <property type="term" value="F:tetrahydrofolylpolyglutamate synthase activity"/>
    <property type="evidence" value="ECO:0007669"/>
    <property type="project" value="UniProtKB-EC"/>
</dbReference>
<evidence type="ECO:0000256" key="6">
    <source>
        <dbReference type="ARBA" id="ARBA00013023"/>
    </source>
</evidence>